<feature type="compositionally biased region" description="Acidic residues" evidence="1">
    <location>
        <begin position="494"/>
        <end position="513"/>
    </location>
</feature>
<organism evidence="2">
    <name type="scientific">Octopus bimaculoides</name>
    <name type="common">California two-spotted octopus</name>
    <dbReference type="NCBI Taxonomy" id="37653"/>
    <lineage>
        <taxon>Eukaryota</taxon>
        <taxon>Metazoa</taxon>
        <taxon>Spiralia</taxon>
        <taxon>Lophotrochozoa</taxon>
        <taxon>Mollusca</taxon>
        <taxon>Cephalopoda</taxon>
        <taxon>Coleoidea</taxon>
        <taxon>Octopodiformes</taxon>
        <taxon>Octopoda</taxon>
        <taxon>Incirrata</taxon>
        <taxon>Octopodidae</taxon>
        <taxon>Octopus</taxon>
    </lineage>
</organism>
<dbReference type="PANTHER" id="PTHR13060">
    <property type="entry name" value="SGT1 PROTEIN HSGT1 SUPPRESSOR OF GCR2"/>
    <property type="match status" value="1"/>
</dbReference>
<reference evidence="2" key="1">
    <citation type="submission" date="2015-07" db="EMBL/GenBank/DDBJ databases">
        <title>MeaNS - Measles Nucleotide Surveillance Program.</title>
        <authorList>
            <person name="Tran T."/>
            <person name="Druce J."/>
        </authorList>
    </citation>
    <scope>NUCLEOTIDE SEQUENCE</scope>
    <source>
        <strain evidence="2">UCB-OBI-ISO-001</strain>
        <tissue evidence="2">Gonad</tissue>
    </source>
</reference>
<dbReference type="GO" id="GO:0005634">
    <property type="term" value="C:nucleus"/>
    <property type="evidence" value="ECO:0007669"/>
    <property type="project" value="TreeGrafter"/>
</dbReference>
<evidence type="ECO:0000256" key="1">
    <source>
        <dbReference type="SAM" id="MobiDB-lite"/>
    </source>
</evidence>
<feature type="region of interest" description="Disordered" evidence="1">
    <location>
        <begin position="494"/>
        <end position="526"/>
    </location>
</feature>
<accession>A0A0L8HH96</accession>
<dbReference type="STRING" id="37653.A0A0L8HH96"/>
<sequence>MAERRYVPEDVVEYSLFPFVSEHLDDLKAQEYLEEQKDIFLAHLGPLLVDYIWQKEPFKLKAVVGDESTPHHLHGCTHFGDNVQDEWFVVYLLCQLTQHFSGLVAKVSDNDKEFLLIEAADVLPEWLNPTTSENRVFIKDGELHIIPMPTSSKDLDWLPLFTPTLQEAIQAVHQHSSEILASAEIQKVIKRRLECYPEKIAQDFHSAYCYIPAGLAVALTQRPSLIAAGVNAFYYRDPDDLKACRSFRYFRPGTRVMTLVKFTRCLYAQLVQQNFQPHRESGWILPSSSNPKHKAHELGMKLAHGFEILCSKCTNPNLQNGESNDNRNIPDVRLERFISTLTDKGYFKGELEGSVLYNEHLEKAKQYFKDNFDHTPCNTEQLGCTVLDLIHQIPYSIEELRLQERLLPPEDDDSWLYVSPQEVDAMILKAGGKDPSRCEKSFDPNQVSNSMKSFVETVSDYEGAEFPKECLEDDINFDSTGFIHAMNKVFEFDESSSDSSSEMDEYDWNSSDEDTSRTSSNSRSEMKSYLKEMDLELSKTTLGKSFEYSNKKSKPPRPPPPQKLSESLPKKSTPPQRPPPPPPPPPKVQSVPPAESVPHNGSKQSPDDIDDEDEGFRPVNIDANIVKNLLASHNIQPGQPGPATNILSSMGVDLHQGKKKEMFMNRAGSK</sequence>
<feature type="compositionally biased region" description="Low complexity" evidence="1">
    <location>
        <begin position="563"/>
        <end position="574"/>
    </location>
</feature>
<feature type="compositionally biased region" description="Pro residues" evidence="1">
    <location>
        <begin position="575"/>
        <end position="587"/>
    </location>
</feature>
<dbReference type="OMA" id="TKDYIWQ"/>
<dbReference type="AlphaFoldDB" id="A0A0L8HH96"/>
<protein>
    <recommendedName>
        <fullName evidence="3">Protein ecdysoneless homolog</fullName>
    </recommendedName>
</protein>
<dbReference type="KEGG" id="obi:106870688"/>
<dbReference type="EMBL" id="KQ418168">
    <property type="protein sequence ID" value="KOF88617.1"/>
    <property type="molecule type" value="Genomic_DNA"/>
</dbReference>
<name>A0A0L8HH96_OCTBM</name>
<evidence type="ECO:0000313" key="2">
    <source>
        <dbReference type="EMBL" id="KOF88617.1"/>
    </source>
</evidence>
<dbReference type="OrthoDB" id="27237at2759"/>
<dbReference type="Pfam" id="PF07093">
    <property type="entry name" value="SGT1"/>
    <property type="match status" value="1"/>
</dbReference>
<proteinExistence type="predicted"/>
<feature type="region of interest" description="Disordered" evidence="1">
    <location>
        <begin position="546"/>
        <end position="620"/>
    </location>
</feature>
<evidence type="ECO:0008006" key="3">
    <source>
        <dbReference type="Google" id="ProtNLM"/>
    </source>
</evidence>
<dbReference type="PANTHER" id="PTHR13060:SF0">
    <property type="entry name" value="PROTEIN ECDYSONELESS HOMOLOG"/>
    <property type="match status" value="1"/>
</dbReference>
<dbReference type="InterPro" id="IPR010770">
    <property type="entry name" value="Ecd"/>
</dbReference>
<gene>
    <name evidence="2" type="ORF">OCBIM_22014707mg</name>
</gene>